<evidence type="ECO:0000256" key="2">
    <source>
        <dbReference type="SAM" id="MobiDB-lite"/>
    </source>
</evidence>
<feature type="compositionally biased region" description="Low complexity" evidence="2">
    <location>
        <begin position="700"/>
        <end position="712"/>
    </location>
</feature>
<keyword evidence="1" id="KW-0175">Coiled coil</keyword>
<name>A0A165EWZ8_EXIGL</name>
<dbReference type="AlphaFoldDB" id="A0A165EWZ8"/>
<gene>
    <name evidence="3" type="ORF">EXIGLDRAFT_839612</name>
</gene>
<accession>A0A165EWZ8</accession>
<feature type="coiled-coil region" evidence="1">
    <location>
        <begin position="407"/>
        <end position="448"/>
    </location>
</feature>
<protein>
    <submittedName>
        <fullName evidence="3">Uncharacterized protein</fullName>
    </submittedName>
</protein>
<feature type="region of interest" description="Disordered" evidence="2">
    <location>
        <begin position="695"/>
        <end position="721"/>
    </location>
</feature>
<reference evidence="3 4" key="1">
    <citation type="journal article" date="2016" name="Mol. Biol. Evol.">
        <title>Comparative Genomics of Early-Diverging Mushroom-Forming Fungi Provides Insights into the Origins of Lignocellulose Decay Capabilities.</title>
        <authorList>
            <person name="Nagy L.G."/>
            <person name="Riley R."/>
            <person name="Tritt A."/>
            <person name="Adam C."/>
            <person name="Daum C."/>
            <person name="Floudas D."/>
            <person name="Sun H."/>
            <person name="Yadav J.S."/>
            <person name="Pangilinan J."/>
            <person name="Larsson K.H."/>
            <person name="Matsuura K."/>
            <person name="Barry K."/>
            <person name="Labutti K."/>
            <person name="Kuo R."/>
            <person name="Ohm R.A."/>
            <person name="Bhattacharya S.S."/>
            <person name="Shirouzu T."/>
            <person name="Yoshinaga Y."/>
            <person name="Martin F.M."/>
            <person name="Grigoriev I.V."/>
            <person name="Hibbett D.S."/>
        </authorList>
    </citation>
    <scope>NUCLEOTIDE SEQUENCE [LARGE SCALE GENOMIC DNA]</scope>
    <source>
        <strain evidence="3 4">HHB12029</strain>
    </source>
</reference>
<dbReference type="Proteomes" id="UP000077266">
    <property type="component" value="Unassembled WGS sequence"/>
</dbReference>
<feature type="region of interest" description="Disordered" evidence="2">
    <location>
        <begin position="665"/>
        <end position="684"/>
    </location>
</feature>
<feature type="coiled-coil region" evidence="1">
    <location>
        <begin position="287"/>
        <end position="325"/>
    </location>
</feature>
<evidence type="ECO:0000313" key="3">
    <source>
        <dbReference type="EMBL" id="KZV87884.1"/>
    </source>
</evidence>
<dbReference type="InParanoid" id="A0A165EWZ8"/>
<evidence type="ECO:0000256" key="1">
    <source>
        <dbReference type="SAM" id="Coils"/>
    </source>
</evidence>
<feature type="coiled-coil region" evidence="1">
    <location>
        <begin position="62"/>
        <end position="128"/>
    </location>
</feature>
<evidence type="ECO:0000313" key="4">
    <source>
        <dbReference type="Proteomes" id="UP000077266"/>
    </source>
</evidence>
<keyword evidence="4" id="KW-1185">Reference proteome</keyword>
<dbReference type="EMBL" id="KV426112">
    <property type="protein sequence ID" value="KZV87884.1"/>
    <property type="molecule type" value="Genomic_DNA"/>
</dbReference>
<sequence length="721" mass="81880">MASSTAAPPTSLSPLSAKDVKVSSAWHLRLRHPDGRFEIRELESALVALAQERSPEWYAGVFKELQSKLQDAARELQAKARELEALKQNHATDRVRLLDSNAVAMRELEEDLERHKSLRDEIQAVNVQQLHAITKFQEDWRMQDAKCNKLNARVKVLETTLATERQHVSQLEDTNARLVADAKTVEVRLAAVCAEKANLDRCVTDQARDLCAAKIALESERASAASLTLRVEELDSRCDTLMTERDNAFARVGELLQADFSRVTVKLERQSSSSGIVGERDEAPSRLATLQTEYEEVRQALPALRQDYEANTSELQRLREKLADTATLHRDLADARAEAAARTTERDEALVLSGLALRERDVLSKRLAAMQSERHAYDEARKSSAGPVATATAMDLNDELATRDRMIQSLKDAKQSFIARYAALQAQKNQLQRERDDLSKDVAAIKSKLQADVTDRDEAVYSLKIARDQVHAVVKERDRASDETIEMRKACKAAVAMIRTHHFTAYQNDRLRLQKNLPIPYLPETLHPTTGKGMHAQGLLQVFRALLSNFDEVLQSFGQQRAKEQEAVKREKAAVQRVEIVLARYEEWLEHPRERHTHRNPYSTCLRILEDQEKETPIDCDVAPRLLEAFRKAVNCINRAVDRRIRVDDLRNRCNDLEAQRDMIPSQRKKKKQRNLTVKENEHNDNVMIMSTRHQHHPHANATTATPAQAEPARAREIEAN</sequence>
<organism evidence="3 4">
    <name type="scientific">Exidia glandulosa HHB12029</name>
    <dbReference type="NCBI Taxonomy" id="1314781"/>
    <lineage>
        <taxon>Eukaryota</taxon>
        <taxon>Fungi</taxon>
        <taxon>Dikarya</taxon>
        <taxon>Basidiomycota</taxon>
        <taxon>Agaricomycotina</taxon>
        <taxon>Agaricomycetes</taxon>
        <taxon>Auriculariales</taxon>
        <taxon>Exidiaceae</taxon>
        <taxon>Exidia</taxon>
    </lineage>
</organism>
<proteinExistence type="predicted"/>